<dbReference type="GO" id="GO:0003700">
    <property type="term" value="F:DNA-binding transcription factor activity"/>
    <property type="evidence" value="ECO:0007669"/>
    <property type="project" value="InterPro"/>
</dbReference>
<evidence type="ECO:0000256" key="2">
    <source>
        <dbReference type="ARBA" id="ARBA00023125"/>
    </source>
</evidence>
<dbReference type="PRINTS" id="PR00032">
    <property type="entry name" value="HTHARAC"/>
</dbReference>
<dbReference type="InterPro" id="IPR009057">
    <property type="entry name" value="Homeodomain-like_sf"/>
</dbReference>
<sequence length="309" mass="36094">MEESDKHMYNSSLFRLADLRRITALEDISHATKHLVLHIHFIIDKLTYPGWKDIRNLVNVHSFYWIHEGEGTFLTNTEHKVQSGMLAYLRPGLEMSMRSEPHAPLRMTMVLFDCAELAYDAVWKDVSPVSKLNFPFLSQYGQEQAEELDVLFKGIYESWIARMAAGPSVPESQLQLLLNRLHHLEIPDWNVEESGAFASFEKIKQTLESRYIENLRIERLAQEYTISPSYLRKMFLKYTGMGPKEYLNHIRNQQACGYLVFTDYPINQIAKLCGYYEEYHFSKMFKQQNGLSPSSYREKKRAESISVTD</sequence>
<keyword evidence="6" id="KW-1185">Reference proteome</keyword>
<evidence type="ECO:0000259" key="4">
    <source>
        <dbReference type="PROSITE" id="PS01124"/>
    </source>
</evidence>
<dbReference type="PROSITE" id="PS01124">
    <property type="entry name" value="HTH_ARAC_FAMILY_2"/>
    <property type="match status" value="1"/>
</dbReference>
<dbReference type="Proteomes" id="UP000198855">
    <property type="component" value="Unassembled WGS sequence"/>
</dbReference>
<dbReference type="OrthoDB" id="2615714at2"/>
<dbReference type="Pfam" id="PF12833">
    <property type="entry name" value="HTH_18"/>
    <property type="match status" value="1"/>
</dbReference>
<keyword evidence="2 5" id="KW-0238">DNA-binding</keyword>
<dbReference type="EMBL" id="FOMT01000001">
    <property type="protein sequence ID" value="SFD78643.1"/>
    <property type="molecule type" value="Genomic_DNA"/>
</dbReference>
<keyword evidence="1" id="KW-0805">Transcription regulation</keyword>
<dbReference type="Pfam" id="PF02311">
    <property type="entry name" value="AraC_binding"/>
    <property type="match status" value="1"/>
</dbReference>
<accession>A0A1I1VC17</accession>
<dbReference type="InterPro" id="IPR037923">
    <property type="entry name" value="HTH-like"/>
</dbReference>
<dbReference type="Gene3D" id="1.10.10.60">
    <property type="entry name" value="Homeodomain-like"/>
    <property type="match status" value="2"/>
</dbReference>
<dbReference type="GO" id="GO:0043565">
    <property type="term" value="F:sequence-specific DNA binding"/>
    <property type="evidence" value="ECO:0007669"/>
    <property type="project" value="InterPro"/>
</dbReference>
<dbReference type="SUPFAM" id="SSF46689">
    <property type="entry name" value="Homeodomain-like"/>
    <property type="match status" value="2"/>
</dbReference>
<dbReference type="PANTHER" id="PTHR43280:SF2">
    <property type="entry name" value="HTH-TYPE TRANSCRIPTIONAL REGULATOR EXSA"/>
    <property type="match status" value="1"/>
</dbReference>
<proteinExistence type="predicted"/>
<dbReference type="InterPro" id="IPR003313">
    <property type="entry name" value="AraC-bd"/>
</dbReference>
<keyword evidence="3" id="KW-0804">Transcription</keyword>
<dbReference type="STRING" id="1045775.SAMN05216378_1421"/>
<dbReference type="AlphaFoldDB" id="A0A1I1VC17"/>
<dbReference type="PANTHER" id="PTHR43280">
    <property type="entry name" value="ARAC-FAMILY TRANSCRIPTIONAL REGULATOR"/>
    <property type="match status" value="1"/>
</dbReference>
<name>A0A1I1VC17_9BACL</name>
<evidence type="ECO:0000313" key="5">
    <source>
        <dbReference type="EMBL" id="SFD78643.1"/>
    </source>
</evidence>
<organism evidence="5 6">
    <name type="scientific">Paenibacillus catalpae</name>
    <dbReference type="NCBI Taxonomy" id="1045775"/>
    <lineage>
        <taxon>Bacteria</taxon>
        <taxon>Bacillati</taxon>
        <taxon>Bacillota</taxon>
        <taxon>Bacilli</taxon>
        <taxon>Bacillales</taxon>
        <taxon>Paenibacillaceae</taxon>
        <taxon>Paenibacillus</taxon>
    </lineage>
</organism>
<dbReference type="InterPro" id="IPR020449">
    <property type="entry name" value="Tscrpt_reg_AraC-type_HTH"/>
</dbReference>
<dbReference type="InterPro" id="IPR018060">
    <property type="entry name" value="HTH_AraC"/>
</dbReference>
<feature type="domain" description="HTH araC/xylS-type" evidence="4">
    <location>
        <begin position="201"/>
        <end position="299"/>
    </location>
</feature>
<dbReference type="SUPFAM" id="SSF51215">
    <property type="entry name" value="Regulatory protein AraC"/>
    <property type="match status" value="1"/>
</dbReference>
<evidence type="ECO:0000256" key="1">
    <source>
        <dbReference type="ARBA" id="ARBA00023015"/>
    </source>
</evidence>
<gene>
    <name evidence="5" type="ORF">SAMN05216378_1421</name>
</gene>
<dbReference type="SMART" id="SM00342">
    <property type="entry name" value="HTH_ARAC"/>
    <property type="match status" value="1"/>
</dbReference>
<reference evidence="6" key="1">
    <citation type="submission" date="2016-10" db="EMBL/GenBank/DDBJ databases">
        <authorList>
            <person name="Varghese N."/>
            <person name="Submissions S."/>
        </authorList>
    </citation>
    <scope>NUCLEOTIDE SEQUENCE [LARGE SCALE GENOMIC DNA]</scope>
    <source>
        <strain evidence="6">CGMCC 1.10784</strain>
    </source>
</reference>
<evidence type="ECO:0000313" key="6">
    <source>
        <dbReference type="Proteomes" id="UP000198855"/>
    </source>
</evidence>
<evidence type="ECO:0000256" key="3">
    <source>
        <dbReference type="ARBA" id="ARBA00023163"/>
    </source>
</evidence>
<protein>
    <submittedName>
        <fullName evidence="5">AraC-type DNA-binding protein</fullName>
    </submittedName>
</protein>